<evidence type="ECO:0000313" key="1">
    <source>
        <dbReference type="EMBL" id="PZV78071.1"/>
    </source>
</evidence>
<comment type="caution">
    <text evidence="1">The sequence shown here is derived from an EMBL/GenBank/DDBJ whole genome shotgun (WGS) entry which is preliminary data.</text>
</comment>
<dbReference type="EMBL" id="QKTX01000018">
    <property type="protein sequence ID" value="PZV78071.1"/>
    <property type="molecule type" value="Genomic_DNA"/>
</dbReference>
<accession>A0A326RP37</accession>
<protein>
    <submittedName>
        <fullName evidence="1">Uncharacterized protein with NRDE domain</fullName>
    </submittedName>
</protein>
<proteinExistence type="predicted"/>
<gene>
    <name evidence="1" type="ORF">CLV31_11847</name>
</gene>
<keyword evidence="2" id="KW-1185">Reference proteome</keyword>
<dbReference type="Proteomes" id="UP000248917">
    <property type="component" value="Unassembled WGS sequence"/>
</dbReference>
<dbReference type="InterPro" id="IPR008551">
    <property type="entry name" value="TANGO2"/>
</dbReference>
<sequence length="248" mass="28175">MCLVALSWKVHPDFPLLISANRDEFFHRPTLSMHRWEEGFYAGKDLQGGGTWMGFHPAGKWALLTNYRDFTQKRQAKISRGVLVSDFLTSAISPENYLDQVWEKKAEFDGFNLLVSDGDRLFYMSNYGNGLMEIQPGIHGLSNGLLNDPWPKTELAKHQLQSSLKSPSPEQLLAILKSKEKYPEELLPNTGIPKETEIELSSQLIRIPPNYGTVSSTAVVKDKNGKTLIRERSFAWDPANFKDEEVQF</sequence>
<dbReference type="OrthoDB" id="4380123at2"/>
<name>A0A326RP37_9BACT</name>
<dbReference type="AlphaFoldDB" id="A0A326RP37"/>
<dbReference type="PANTHER" id="PTHR17985">
    <property type="entry name" value="SER/THR-RICH PROTEIN T10 IN DGCR REGION"/>
    <property type="match status" value="1"/>
</dbReference>
<evidence type="ECO:0000313" key="2">
    <source>
        <dbReference type="Proteomes" id="UP000248917"/>
    </source>
</evidence>
<dbReference type="PANTHER" id="PTHR17985:SF8">
    <property type="entry name" value="TRANSPORT AND GOLGI ORGANIZATION PROTEIN 2 HOMOLOG"/>
    <property type="match status" value="1"/>
</dbReference>
<dbReference type="Pfam" id="PF05742">
    <property type="entry name" value="TANGO2"/>
    <property type="match status" value="1"/>
</dbReference>
<organism evidence="1 2">
    <name type="scientific">Algoriphagus aquaeductus</name>
    <dbReference type="NCBI Taxonomy" id="475299"/>
    <lineage>
        <taxon>Bacteria</taxon>
        <taxon>Pseudomonadati</taxon>
        <taxon>Bacteroidota</taxon>
        <taxon>Cytophagia</taxon>
        <taxon>Cytophagales</taxon>
        <taxon>Cyclobacteriaceae</taxon>
        <taxon>Algoriphagus</taxon>
    </lineage>
</organism>
<reference evidence="1 2" key="1">
    <citation type="submission" date="2018-06" db="EMBL/GenBank/DDBJ databases">
        <title>Genomic Encyclopedia of Archaeal and Bacterial Type Strains, Phase II (KMG-II): from individual species to whole genera.</title>
        <authorList>
            <person name="Goeker M."/>
        </authorList>
    </citation>
    <scope>NUCLEOTIDE SEQUENCE [LARGE SCALE GENOMIC DNA]</scope>
    <source>
        <strain evidence="1 2">T4</strain>
    </source>
</reference>
<dbReference type="RefSeq" id="WP_111394643.1">
    <property type="nucleotide sequence ID" value="NZ_JBJINY010000026.1"/>
</dbReference>